<sequence length="306" mass="34055">MAFARRFLPPISLLCSFEAAARHQNFTTAAKELHLTQSAISRHIRLLEEQLGALLFVRERQTVRLTIAGESYAREVRAALKQIAAATLGLRAAPAGGTLNLSIVPTFGSLWLAPKLPDFKSRYPEITVNLFTRSTPFDFAAETMDAAIHFGIPDWPGTESSAICGERIVPVCAPSLAARHDFQTPAHLLDAPLLHLVSRPDAWERWFNAQGLDADRIHGMLCDQFYTITQIAMAGGGLALLPEILIQPELHARTLVQIGPTYEEQGEAAYYLVWPQDKTQYKPLELFRLWLAEQILNPPLNRPDPT</sequence>
<dbReference type="GO" id="GO:0043565">
    <property type="term" value="F:sequence-specific DNA binding"/>
    <property type="evidence" value="ECO:0007669"/>
    <property type="project" value="TreeGrafter"/>
</dbReference>
<evidence type="ECO:0000313" key="6">
    <source>
        <dbReference type="EMBL" id="MBO1326122.1"/>
    </source>
</evidence>
<dbReference type="InterPro" id="IPR058163">
    <property type="entry name" value="LysR-type_TF_proteobact-type"/>
</dbReference>
<keyword evidence="7" id="KW-1185">Reference proteome</keyword>
<keyword evidence="2" id="KW-0805">Transcription regulation</keyword>
<dbReference type="Proteomes" id="UP000664073">
    <property type="component" value="Unassembled WGS sequence"/>
</dbReference>
<dbReference type="PANTHER" id="PTHR30537">
    <property type="entry name" value="HTH-TYPE TRANSCRIPTIONAL REGULATOR"/>
    <property type="match status" value="1"/>
</dbReference>
<dbReference type="InterPro" id="IPR005119">
    <property type="entry name" value="LysR_subst-bd"/>
</dbReference>
<dbReference type="SUPFAM" id="SSF53850">
    <property type="entry name" value="Periplasmic binding protein-like II"/>
    <property type="match status" value="1"/>
</dbReference>
<accession>A0A939HQI8</accession>
<feature type="domain" description="HTH lysR-type" evidence="5">
    <location>
        <begin position="9"/>
        <end position="66"/>
    </location>
</feature>
<reference evidence="6" key="1">
    <citation type="submission" date="2021-03" db="EMBL/GenBank/DDBJ databases">
        <title>The complete genome sequence of Acetobacter sp. TBRC 12339.</title>
        <authorList>
            <person name="Charoenyingcharoen P."/>
            <person name="Yukphan P."/>
        </authorList>
    </citation>
    <scope>NUCLEOTIDE SEQUENCE</scope>
    <source>
        <strain evidence="6">TBRC 12339</strain>
    </source>
</reference>
<evidence type="ECO:0000313" key="7">
    <source>
        <dbReference type="Proteomes" id="UP000664073"/>
    </source>
</evidence>
<keyword evidence="3" id="KW-0238">DNA-binding</keyword>
<dbReference type="GO" id="GO:0006351">
    <property type="term" value="P:DNA-templated transcription"/>
    <property type="evidence" value="ECO:0007669"/>
    <property type="project" value="TreeGrafter"/>
</dbReference>
<name>A0A939HQI8_9PROT</name>
<dbReference type="EMBL" id="JAFVMH010000007">
    <property type="protein sequence ID" value="MBO1326122.1"/>
    <property type="molecule type" value="Genomic_DNA"/>
</dbReference>
<dbReference type="InterPro" id="IPR036388">
    <property type="entry name" value="WH-like_DNA-bd_sf"/>
</dbReference>
<evidence type="ECO:0000256" key="2">
    <source>
        <dbReference type="ARBA" id="ARBA00023015"/>
    </source>
</evidence>
<comment type="caution">
    <text evidence="6">The sequence shown here is derived from an EMBL/GenBank/DDBJ whole genome shotgun (WGS) entry which is preliminary data.</text>
</comment>
<evidence type="ECO:0000259" key="5">
    <source>
        <dbReference type="PROSITE" id="PS50931"/>
    </source>
</evidence>
<evidence type="ECO:0000256" key="3">
    <source>
        <dbReference type="ARBA" id="ARBA00023125"/>
    </source>
</evidence>
<dbReference type="InterPro" id="IPR000847">
    <property type="entry name" value="LysR_HTH_N"/>
</dbReference>
<evidence type="ECO:0000256" key="4">
    <source>
        <dbReference type="ARBA" id="ARBA00023163"/>
    </source>
</evidence>
<comment type="similarity">
    <text evidence="1">Belongs to the LysR transcriptional regulatory family.</text>
</comment>
<dbReference type="SUPFAM" id="SSF46785">
    <property type="entry name" value="Winged helix' DNA-binding domain"/>
    <property type="match status" value="1"/>
</dbReference>
<dbReference type="PRINTS" id="PR00039">
    <property type="entry name" value="HTHLYSR"/>
</dbReference>
<proteinExistence type="inferred from homology"/>
<dbReference type="Gene3D" id="3.40.190.10">
    <property type="entry name" value="Periplasmic binding protein-like II"/>
    <property type="match status" value="2"/>
</dbReference>
<evidence type="ECO:0000256" key="1">
    <source>
        <dbReference type="ARBA" id="ARBA00009437"/>
    </source>
</evidence>
<dbReference type="FunFam" id="1.10.10.10:FF:000001">
    <property type="entry name" value="LysR family transcriptional regulator"/>
    <property type="match status" value="1"/>
</dbReference>
<dbReference type="Pfam" id="PF03466">
    <property type="entry name" value="LysR_substrate"/>
    <property type="match status" value="1"/>
</dbReference>
<protein>
    <submittedName>
        <fullName evidence="6">LysR family transcriptional regulator</fullName>
    </submittedName>
</protein>
<dbReference type="GO" id="GO:0003700">
    <property type="term" value="F:DNA-binding transcription factor activity"/>
    <property type="evidence" value="ECO:0007669"/>
    <property type="project" value="InterPro"/>
</dbReference>
<dbReference type="PROSITE" id="PS50931">
    <property type="entry name" value="HTH_LYSR"/>
    <property type="match status" value="1"/>
</dbReference>
<dbReference type="Pfam" id="PF00126">
    <property type="entry name" value="HTH_1"/>
    <property type="match status" value="1"/>
</dbReference>
<dbReference type="AlphaFoldDB" id="A0A939HQI8"/>
<gene>
    <name evidence="6" type="ORF">J2D77_13275</name>
</gene>
<dbReference type="Gene3D" id="1.10.10.10">
    <property type="entry name" value="Winged helix-like DNA-binding domain superfamily/Winged helix DNA-binding domain"/>
    <property type="match status" value="1"/>
</dbReference>
<keyword evidence="4" id="KW-0804">Transcription</keyword>
<dbReference type="PANTHER" id="PTHR30537:SF26">
    <property type="entry name" value="GLYCINE CLEAVAGE SYSTEM TRANSCRIPTIONAL ACTIVATOR"/>
    <property type="match status" value="1"/>
</dbReference>
<dbReference type="RefSeq" id="WP_207846800.1">
    <property type="nucleotide sequence ID" value="NZ_JAFVMH010000007.1"/>
</dbReference>
<organism evidence="6 7">
    <name type="scientific">Acetobacter garciniae</name>
    <dbReference type="NCBI Taxonomy" id="2817435"/>
    <lineage>
        <taxon>Bacteria</taxon>
        <taxon>Pseudomonadati</taxon>
        <taxon>Pseudomonadota</taxon>
        <taxon>Alphaproteobacteria</taxon>
        <taxon>Acetobacterales</taxon>
        <taxon>Acetobacteraceae</taxon>
        <taxon>Acetobacter</taxon>
    </lineage>
</organism>
<dbReference type="InterPro" id="IPR036390">
    <property type="entry name" value="WH_DNA-bd_sf"/>
</dbReference>